<evidence type="ECO:0000313" key="5">
    <source>
        <dbReference type="Proteomes" id="UP001597295"/>
    </source>
</evidence>
<dbReference type="EMBL" id="JBHUIP010000014">
    <property type="protein sequence ID" value="MFD2265060.1"/>
    <property type="molecule type" value="Genomic_DNA"/>
</dbReference>
<dbReference type="SUPFAM" id="SSF51569">
    <property type="entry name" value="Aldolase"/>
    <property type="match status" value="1"/>
</dbReference>
<dbReference type="InterPro" id="IPR002220">
    <property type="entry name" value="DapA-like"/>
</dbReference>
<evidence type="ECO:0000256" key="2">
    <source>
        <dbReference type="ARBA" id="ARBA00023239"/>
    </source>
</evidence>
<dbReference type="InterPro" id="IPR013785">
    <property type="entry name" value="Aldolase_TIM"/>
</dbReference>
<comment type="caution">
    <text evidence="4">The sequence shown here is derived from an EMBL/GenBank/DDBJ whole genome shotgun (WGS) entry which is preliminary data.</text>
</comment>
<dbReference type="PANTHER" id="PTHR12128">
    <property type="entry name" value="DIHYDRODIPICOLINATE SYNTHASE"/>
    <property type="match status" value="1"/>
</dbReference>
<dbReference type="PANTHER" id="PTHR12128:SF66">
    <property type="entry name" value="4-HYDROXY-2-OXOGLUTARATE ALDOLASE, MITOCHONDRIAL"/>
    <property type="match status" value="1"/>
</dbReference>
<dbReference type="Gene3D" id="3.20.20.70">
    <property type="entry name" value="Aldolase class I"/>
    <property type="match status" value="1"/>
</dbReference>
<dbReference type="Proteomes" id="UP001597295">
    <property type="component" value="Unassembled WGS sequence"/>
</dbReference>
<dbReference type="PIRSF" id="PIRSF001365">
    <property type="entry name" value="DHDPS"/>
    <property type="match status" value="1"/>
</dbReference>
<protein>
    <submittedName>
        <fullName evidence="4">Dihydrodipicolinate synthase family protein</fullName>
    </submittedName>
</protein>
<evidence type="ECO:0000256" key="1">
    <source>
        <dbReference type="ARBA" id="ARBA00007592"/>
    </source>
</evidence>
<dbReference type="CDD" id="cd00408">
    <property type="entry name" value="DHDPS-like"/>
    <property type="match status" value="1"/>
</dbReference>
<keyword evidence="5" id="KW-1185">Reference proteome</keyword>
<dbReference type="Pfam" id="PF00701">
    <property type="entry name" value="DHDPS"/>
    <property type="match status" value="1"/>
</dbReference>
<proteinExistence type="inferred from homology"/>
<name>A0ABW5E0U7_9PROT</name>
<sequence>MTHVEFRGVIVPLTTPFTPDEEIDRASFARQIEWMLAEGVNGFVVGGSTGEGYALDEGEMLELSKLALDAVAGRVPVMASIMVDSTRAAVRRARQLAELPLSGLQIAPPHYIFTPNDDGLFAFYQAVGVASPLPLVLYNVISWANVRPEIAARILDGVPTAYGVKQSDKDLGRFADLVLAVGPERVFGAIDGSLMSCYDLGVAGSIAAIASATPRASVALWQAVQQGDRERALSLNAALGRLWQQLSASNLPARVKAAQTAQGIAAGRPRAPMSALTATEEAALTSALKDLERVTNR</sequence>
<dbReference type="SMART" id="SM01130">
    <property type="entry name" value="DHDPS"/>
    <property type="match status" value="1"/>
</dbReference>
<accession>A0ABW5E0U7</accession>
<comment type="similarity">
    <text evidence="1 3">Belongs to the DapA family.</text>
</comment>
<reference evidence="5" key="1">
    <citation type="journal article" date="2019" name="Int. J. Syst. Evol. Microbiol.">
        <title>The Global Catalogue of Microorganisms (GCM) 10K type strain sequencing project: providing services to taxonomists for standard genome sequencing and annotation.</title>
        <authorList>
            <consortium name="The Broad Institute Genomics Platform"/>
            <consortium name="The Broad Institute Genome Sequencing Center for Infectious Disease"/>
            <person name="Wu L."/>
            <person name="Ma J."/>
        </authorList>
    </citation>
    <scope>NUCLEOTIDE SEQUENCE [LARGE SCALE GENOMIC DNA]</scope>
    <source>
        <strain evidence="5">CGMCC 1.19062</strain>
    </source>
</reference>
<dbReference type="PRINTS" id="PR00146">
    <property type="entry name" value="DHPICSNTHASE"/>
</dbReference>
<gene>
    <name evidence="4" type="ORF">ACFSM5_19300</name>
</gene>
<evidence type="ECO:0000256" key="3">
    <source>
        <dbReference type="PIRNR" id="PIRNR001365"/>
    </source>
</evidence>
<evidence type="ECO:0000313" key="4">
    <source>
        <dbReference type="EMBL" id="MFD2265060.1"/>
    </source>
</evidence>
<keyword evidence="2 3" id="KW-0456">Lyase</keyword>
<organism evidence="4 5">
    <name type="scientific">Lacibacterium aquatile</name>
    <dbReference type="NCBI Taxonomy" id="1168082"/>
    <lineage>
        <taxon>Bacteria</taxon>
        <taxon>Pseudomonadati</taxon>
        <taxon>Pseudomonadota</taxon>
        <taxon>Alphaproteobacteria</taxon>
        <taxon>Rhodospirillales</taxon>
        <taxon>Rhodospirillaceae</taxon>
    </lineage>
</organism>
<dbReference type="RefSeq" id="WP_379878226.1">
    <property type="nucleotide sequence ID" value="NZ_JBHUIP010000014.1"/>
</dbReference>